<dbReference type="EMBL" id="AP019309">
    <property type="protein sequence ID" value="BBH26459.1"/>
    <property type="molecule type" value="Genomic_DNA"/>
</dbReference>
<evidence type="ECO:0000256" key="2">
    <source>
        <dbReference type="ARBA" id="ARBA00022670"/>
    </source>
</evidence>
<dbReference type="GO" id="GO:0008234">
    <property type="term" value="F:cysteine-type peptidase activity"/>
    <property type="evidence" value="ECO:0007669"/>
    <property type="project" value="UniProtKB-KW"/>
</dbReference>
<keyword evidence="3" id="KW-0378">Hydrolase</keyword>
<gene>
    <name evidence="7" type="ORF">SG0102_13930</name>
</gene>
<keyword evidence="5" id="KW-0812">Transmembrane</keyword>
<sequence length="489" mass="53348">MRKTIIHALRPAGKQLKQVHASHRHLNGKILMASFGCMGVIALGSYFAADREAPKIKQSTMAIDYGSTLSKNNIKISDNRESKKDLIIHIDKSHLNVKKLGSYTVKVKATDSYNNTTVRNVKINVVDHEAPFVKGIHSDGDYILVEAGGSTDLSKYLTITDNVDGNLFAKAKFSKALSTSAPGIQTIGVEVADSSGNVTKKDLPIKVLDSQPPEWQDVNTDHTINFGDEFDISKYIKAVDNLDGDVRVDTIGTVNTKKLGSQTITIQATDSSGHSTKKTVTFTVKDLKGPEIAVKDENMTLKPGDAFDPKAQITSVTDNVDGKIDVDKVQIDSNVDTSKKGSYQVTYTVKDQAGNTTTKVLKVEVNNEGELMVQYGKQYLNVPYVFGGTTPDGFDCSGFTGWVYKKFGKSLPRTAAAQYDATTRVEKKDLQIGDLVFFSNTYKPGVSHVGIYMGDGKMVDASGDHVQIDDINTGYWAAHYTSGGRYKTK</sequence>
<dbReference type="Pfam" id="PF16403">
    <property type="entry name" value="Bact_surface_Ig-like"/>
    <property type="match status" value="2"/>
</dbReference>
<dbReference type="InterPro" id="IPR032179">
    <property type="entry name" value="Cry22Aa_Ig-like"/>
</dbReference>
<dbReference type="PANTHER" id="PTHR47053:SF1">
    <property type="entry name" value="MUREIN DD-ENDOPEPTIDASE MEPH-RELATED"/>
    <property type="match status" value="1"/>
</dbReference>
<evidence type="ECO:0000256" key="5">
    <source>
        <dbReference type="SAM" id="Phobius"/>
    </source>
</evidence>
<evidence type="ECO:0000313" key="7">
    <source>
        <dbReference type="EMBL" id="BBH26459.1"/>
    </source>
</evidence>
<dbReference type="InterPro" id="IPR038765">
    <property type="entry name" value="Papain-like_cys_pep_sf"/>
</dbReference>
<dbReference type="Pfam" id="PF00877">
    <property type="entry name" value="NLPC_P60"/>
    <property type="match status" value="1"/>
</dbReference>
<evidence type="ECO:0000256" key="3">
    <source>
        <dbReference type="ARBA" id="ARBA00022801"/>
    </source>
</evidence>
<dbReference type="GO" id="GO:0006508">
    <property type="term" value="P:proteolysis"/>
    <property type="evidence" value="ECO:0007669"/>
    <property type="project" value="UniProtKB-KW"/>
</dbReference>
<keyword evidence="8" id="KW-1185">Reference proteome</keyword>
<dbReference type="SUPFAM" id="SSF54001">
    <property type="entry name" value="Cysteine proteinases"/>
    <property type="match status" value="1"/>
</dbReference>
<dbReference type="OrthoDB" id="1654978at2"/>
<dbReference type="Gene3D" id="3.90.1720.10">
    <property type="entry name" value="endopeptidase domain like (from Nostoc punctiforme)"/>
    <property type="match status" value="1"/>
</dbReference>
<evidence type="ECO:0000313" key="8">
    <source>
        <dbReference type="Proteomes" id="UP000268059"/>
    </source>
</evidence>
<protein>
    <recommendedName>
        <fullName evidence="6">NlpC/P60 domain-containing protein</fullName>
    </recommendedName>
</protein>
<dbReference type="Gene3D" id="2.60.40.10">
    <property type="entry name" value="Immunoglobulins"/>
    <property type="match status" value="4"/>
</dbReference>
<reference evidence="7 8" key="1">
    <citation type="submission" date="2018-11" db="EMBL/GenBank/DDBJ databases">
        <title>Novel Erysipelotrichaceae bacterium isolated from small intestine of a swine.</title>
        <authorList>
            <person name="Kim J.S."/>
            <person name="Choe H."/>
            <person name="Lee Y.R."/>
            <person name="Kim K.M."/>
            <person name="Park D.S."/>
        </authorList>
    </citation>
    <scope>NUCLEOTIDE SEQUENCE [LARGE SCALE GENOMIC DNA]</scope>
    <source>
        <strain evidence="7 8">SG0102</strain>
    </source>
</reference>
<dbReference type="PANTHER" id="PTHR47053">
    <property type="entry name" value="MUREIN DD-ENDOPEPTIDASE MEPH-RELATED"/>
    <property type="match status" value="1"/>
</dbReference>
<comment type="similarity">
    <text evidence="1">Belongs to the peptidase C40 family.</text>
</comment>
<organism evidence="7 8">
    <name type="scientific">Intestinibaculum porci</name>
    <dbReference type="NCBI Taxonomy" id="2487118"/>
    <lineage>
        <taxon>Bacteria</taxon>
        <taxon>Bacillati</taxon>
        <taxon>Bacillota</taxon>
        <taxon>Erysipelotrichia</taxon>
        <taxon>Erysipelotrichales</taxon>
        <taxon>Erysipelotrichaceae</taxon>
        <taxon>Intestinibaculum</taxon>
    </lineage>
</organism>
<proteinExistence type="inferred from homology"/>
<evidence type="ECO:0000259" key="6">
    <source>
        <dbReference type="PROSITE" id="PS51935"/>
    </source>
</evidence>
<dbReference type="InterPro" id="IPR000064">
    <property type="entry name" value="NLP_P60_dom"/>
</dbReference>
<feature type="transmembrane region" description="Helical" evidence="5">
    <location>
        <begin position="30"/>
        <end position="49"/>
    </location>
</feature>
<feature type="domain" description="NlpC/P60" evidence="6">
    <location>
        <begin position="366"/>
        <end position="487"/>
    </location>
</feature>
<dbReference type="Proteomes" id="UP000268059">
    <property type="component" value="Chromosome"/>
</dbReference>
<evidence type="ECO:0000256" key="4">
    <source>
        <dbReference type="ARBA" id="ARBA00022807"/>
    </source>
</evidence>
<dbReference type="KEGG" id="ebm:SG0102_13930"/>
<dbReference type="PROSITE" id="PS51935">
    <property type="entry name" value="NLPC_P60"/>
    <property type="match status" value="1"/>
</dbReference>
<keyword evidence="5" id="KW-1133">Transmembrane helix</keyword>
<evidence type="ECO:0000256" key="1">
    <source>
        <dbReference type="ARBA" id="ARBA00007074"/>
    </source>
</evidence>
<dbReference type="AlphaFoldDB" id="A0A3G9JTF3"/>
<keyword evidence="5" id="KW-0472">Membrane</keyword>
<dbReference type="InterPro" id="IPR013783">
    <property type="entry name" value="Ig-like_fold"/>
</dbReference>
<keyword evidence="4" id="KW-0788">Thiol protease</keyword>
<keyword evidence="2" id="KW-0645">Protease</keyword>
<dbReference type="InParanoid" id="A0A3G9JTF3"/>
<name>A0A3G9JTF3_9FIRM</name>
<dbReference type="RefSeq" id="WP_125119325.1">
    <property type="nucleotide sequence ID" value="NZ_AP019309.1"/>
</dbReference>
<accession>A0A3G9JTF3</accession>
<dbReference type="InterPro" id="IPR051202">
    <property type="entry name" value="Peptidase_C40"/>
</dbReference>